<evidence type="ECO:0000313" key="2">
    <source>
        <dbReference type="Proteomes" id="UP001631969"/>
    </source>
</evidence>
<protein>
    <submittedName>
        <fullName evidence="1">Magnesium transporter MgtE N-terminal domain-containing protein</fullName>
    </submittedName>
</protein>
<name>A0ACC7NS51_9BACL</name>
<gene>
    <name evidence="1" type="ORF">ACI1P1_02250</name>
</gene>
<comment type="caution">
    <text evidence="1">The sequence shown here is derived from an EMBL/GenBank/DDBJ whole genome shotgun (WGS) entry which is preliminary data.</text>
</comment>
<keyword evidence="2" id="KW-1185">Reference proteome</keyword>
<sequence>MMEMEAEKPTFSAFERFLYWFFIPIVFTMVLMGALFSLFGYSATDELLKIGNKVPGLSAILPDPKGEVKEAQAPAQGTAAHTEGTPEASATEASAQLAALQKQLEAQTAELAGSTQTLKDKEQTIKDLQAKVAALEAQKASAAKSDEEYQALITETASMYAKMSPSKAAPIMQNLTLKEQVLLLSEMKTDDRVRILEKMDAKKAAEASIYLKDAVPAKDKQIAALQERLDLNKTAATTPSSAMTKQELGQTFAGMTPKSAAELLVEMNKTDSAKVVEILNSMDVAGRSKVMTYLSDNFKEVAPVIASKLAP</sequence>
<reference evidence="1" key="1">
    <citation type="submission" date="2024-12" db="EMBL/GenBank/DDBJ databases">
        <authorList>
            <person name="Wu N."/>
        </authorList>
    </citation>
    <scope>NUCLEOTIDE SEQUENCE</scope>
    <source>
        <strain evidence="1">P15</strain>
    </source>
</reference>
<accession>A0ACC7NS51</accession>
<dbReference type="EMBL" id="JBJURJ010000001">
    <property type="protein sequence ID" value="MFM9327112.1"/>
    <property type="molecule type" value="Genomic_DNA"/>
</dbReference>
<dbReference type="Proteomes" id="UP001631969">
    <property type="component" value="Unassembled WGS sequence"/>
</dbReference>
<proteinExistence type="predicted"/>
<organism evidence="1 2">
    <name type="scientific">Paenibacillus mesotrionivorans</name>
    <dbReference type="NCBI Taxonomy" id="3160968"/>
    <lineage>
        <taxon>Bacteria</taxon>
        <taxon>Bacillati</taxon>
        <taxon>Bacillota</taxon>
        <taxon>Bacilli</taxon>
        <taxon>Bacillales</taxon>
        <taxon>Paenibacillaceae</taxon>
        <taxon>Paenibacillus</taxon>
    </lineage>
</organism>
<evidence type="ECO:0000313" key="1">
    <source>
        <dbReference type="EMBL" id="MFM9327112.1"/>
    </source>
</evidence>